<dbReference type="Proteomes" id="UP000597444">
    <property type="component" value="Unassembled WGS sequence"/>
</dbReference>
<dbReference type="Pfam" id="PF07883">
    <property type="entry name" value="Cupin_2"/>
    <property type="match status" value="1"/>
</dbReference>
<evidence type="ECO:0000313" key="3">
    <source>
        <dbReference type="Proteomes" id="UP000597444"/>
    </source>
</evidence>
<dbReference type="AlphaFoldDB" id="A0A8J3IRZ3"/>
<dbReference type="EMBL" id="BNJK01000001">
    <property type="protein sequence ID" value="GHO97430.1"/>
    <property type="molecule type" value="Genomic_DNA"/>
</dbReference>
<protein>
    <recommendedName>
        <fullName evidence="1">Cupin type-2 domain-containing protein</fullName>
    </recommendedName>
</protein>
<sequence>MFLNSPGLQGLILCCFESAETCRKRDKRMQVRRFSPDRKVKIPGNHPGLYGAMIQMNRAQIPPEQQEEVARRFNGLPLLMETGFQVEVMYFDPQASMEEHATDHPILFLVIQGYGHVRIGGPDGETCEVQAGDAVLWPAHTDHTVWTGDQELHAIVINAFQDTTSR</sequence>
<dbReference type="InterPro" id="IPR013096">
    <property type="entry name" value="Cupin_2"/>
</dbReference>
<reference evidence="2" key="1">
    <citation type="submission" date="2020-10" db="EMBL/GenBank/DDBJ databases">
        <title>Taxonomic study of unclassified bacteria belonging to the class Ktedonobacteria.</title>
        <authorList>
            <person name="Yabe S."/>
            <person name="Wang C.M."/>
            <person name="Zheng Y."/>
            <person name="Sakai Y."/>
            <person name="Cavaletti L."/>
            <person name="Monciardini P."/>
            <person name="Donadio S."/>
        </authorList>
    </citation>
    <scope>NUCLEOTIDE SEQUENCE</scope>
    <source>
        <strain evidence="2">ID150040</strain>
    </source>
</reference>
<evidence type="ECO:0000259" key="1">
    <source>
        <dbReference type="Pfam" id="PF07883"/>
    </source>
</evidence>
<accession>A0A8J3IRZ3</accession>
<name>A0A8J3IRZ3_9CHLR</name>
<dbReference type="InterPro" id="IPR014710">
    <property type="entry name" value="RmlC-like_jellyroll"/>
</dbReference>
<feature type="domain" description="Cupin type-2" evidence="1">
    <location>
        <begin position="88"/>
        <end position="157"/>
    </location>
</feature>
<gene>
    <name evidence="2" type="ORF">KSF_074780</name>
</gene>
<organism evidence="2 3">
    <name type="scientific">Reticulibacter mediterranei</name>
    <dbReference type="NCBI Taxonomy" id="2778369"/>
    <lineage>
        <taxon>Bacteria</taxon>
        <taxon>Bacillati</taxon>
        <taxon>Chloroflexota</taxon>
        <taxon>Ktedonobacteria</taxon>
        <taxon>Ktedonobacterales</taxon>
        <taxon>Reticulibacteraceae</taxon>
        <taxon>Reticulibacter</taxon>
    </lineage>
</organism>
<dbReference type="Gene3D" id="2.60.120.10">
    <property type="entry name" value="Jelly Rolls"/>
    <property type="match status" value="1"/>
</dbReference>
<proteinExistence type="predicted"/>
<dbReference type="SUPFAM" id="SSF51182">
    <property type="entry name" value="RmlC-like cupins"/>
    <property type="match status" value="1"/>
</dbReference>
<keyword evidence="3" id="KW-1185">Reference proteome</keyword>
<evidence type="ECO:0000313" key="2">
    <source>
        <dbReference type="EMBL" id="GHO97430.1"/>
    </source>
</evidence>
<dbReference type="InterPro" id="IPR011051">
    <property type="entry name" value="RmlC_Cupin_sf"/>
</dbReference>
<comment type="caution">
    <text evidence="2">The sequence shown here is derived from an EMBL/GenBank/DDBJ whole genome shotgun (WGS) entry which is preliminary data.</text>
</comment>